<protein>
    <submittedName>
        <fullName evidence="1">Uncharacterized protein</fullName>
    </submittedName>
</protein>
<proteinExistence type="predicted"/>
<feature type="non-terminal residue" evidence="1">
    <location>
        <position position="1"/>
    </location>
</feature>
<gene>
    <name evidence="1" type="ORF">CALMAC_LOCUS19800</name>
</gene>
<organism evidence="1 2">
    <name type="scientific">Callosobruchus maculatus</name>
    <name type="common">Southern cowpea weevil</name>
    <name type="synonym">Pulse bruchid</name>
    <dbReference type="NCBI Taxonomy" id="64391"/>
    <lineage>
        <taxon>Eukaryota</taxon>
        <taxon>Metazoa</taxon>
        <taxon>Ecdysozoa</taxon>
        <taxon>Arthropoda</taxon>
        <taxon>Hexapoda</taxon>
        <taxon>Insecta</taxon>
        <taxon>Pterygota</taxon>
        <taxon>Neoptera</taxon>
        <taxon>Endopterygota</taxon>
        <taxon>Coleoptera</taxon>
        <taxon>Polyphaga</taxon>
        <taxon>Cucujiformia</taxon>
        <taxon>Chrysomeloidea</taxon>
        <taxon>Chrysomelidae</taxon>
        <taxon>Bruchinae</taxon>
        <taxon>Bruchini</taxon>
        <taxon>Callosobruchus</taxon>
    </lineage>
</organism>
<keyword evidence="2" id="KW-1185">Reference proteome</keyword>
<evidence type="ECO:0000313" key="1">
    <source>
        <dbReference type="EMBL" id="VEN62783.1"/>
    </source>
</evidence>
<evidence type="ECO:0000313" key="2">
    <source>
        <dbReference type="Proteomes" id="UP000410492"/>
    </source>
</evidence>
<accession>A0A653DRB9</accession>
<dbReference type="EMBL" id="CAACVG010014128">
    <property type="protein sequence ID" value="VEN62783.1"/>
    <property type="molecule type" value="Genomic_DNA"/>
</dbReference>
<feature type="non-terminal residue" evidence="1">
    <location>
        <position position="107"/>
    </location>
</feature>
<sequence>CRFSKFGWCKERDIISDQSLEAVREIVTSLRSSKCTYSGPWLVVPGWCGRTSRCRGGNFEVDPKRPFWSYQRNATSRMATGSLPGALSVFDKIAAAVDTTYDTVFSV</sequence>
<reference evidence="1 2" key="1">
    <citation type="submission" date="2019-01" db="EMBL/GenBank/DDBJ databases">
        <authorList>
            <person name="Sayadi A."/>
        </authorList>
    </citation>
    <scope>NUCLEOTIDE SEQUENCE [LARGE SCALE GENOMIC DNA]</scope>
</reference>
<dbReference type="Proteomes" id="UP000410492">
    <property type="component" value="Unassembled WGS sequence"/>
</dbReference>
<name>A0A653DRB9_CALMS</name>
<dbReference type="AlphaFoldDB" id="A0A653DRB9"/>